<dbReference type="Proteomes" id="UP001595956">
    <property type="component" value="Unassembled WGS sequence"/>
</dbReference>
<evidence type="ECO:0000256" key="5">
    <source>
        <dbReference type="SAM" id="SignalP"/>
    </source>
</evidence>
<name>A0ABW0N2Y4_9ACTN</name>
<dbReference type="Gene3D" id="1.10.439.10">
    <property type="entry name" value="Penicillin Amidohydrolase, domain 1"/>
    <property type="match status" value="1"/>
</dbReference>
<dbReference type="Pfam" id="PF01804">
    <property type="entry name" value="Penicil_amidase"/>
    <property type="match status" value="1"/>
</dbReference>
<sequence>MLRRLVALAATAALVPLVAVPAADAAPRDRYRASIAVTEHGIPHITARDFGSLGFGSGYAATEAAVCTLADTLVTARGERSKWFGPDERYNDQVTLDASNLQVDAFVASLHQRKVVEKLLKDPVRGPGPQARAMVDGYVAGANQWLRTHRVTDPACAGAAYLKPDVTSLDLWYGVYLANLLASSGVFVEEIVDAAPPTPDDPGLPELPVAADVDRDALLRALGRDPESPFGSNATAVGGDATTTGKGMLLGNPHFPWRGRYHFTQQHLTIPGRYDVAGASLIGSPVVNIGWNEDVAWSHTVSTAYRFTPYEYETPGPGTTYLTDAGPQELIRDVVEVETPDGTVTEDVYRTPQGYVVDSPATLMPWGPLSVWAIRDANAEHLRTIDTFLDMGKATSVRDLLRRQDAGGGMPWVNTTAADRAGNVLYADHSVVPNVPDDLVQQCLTPTGILLQQVAGLPGLDGTFAGSTCAWRTDEDAQRPGVFGPANLPKAVRRDWVMNANDSYWLPNPAQPLEGYAGIIGCERCVRTMRTRMVSQYVIDRLESGRKESPRSLRRHQHENRLMAAEVMSEGGALDQVCRATGETEACDVLEAWDRTSNVDSVGTHIFEEFVSRLPSLPLDLVDPVWVTQFDPGDPLDTPRDLNVANPQVVQAMADAIASLRERGIAFDVPWGRLQVAGDRGAPPIPLGGGSGDEVGNANALASRWARDNADYFRAVTYGSSHIQAVSYLSGGRVDARTILTYGQSENPRSPYSTDQTRMFSRGRWVRFAWTDAQIRRDLVRRFVVSGP</sequence>
<evidence type="ECO:0000313" key="6">
    <source>
        <dbReference type="EMBL" id="MFC5494775.1"/>
    </source>
</evidence>
<dbReference type="InterPro" id="IPR023343">
    <property type="entry name" value="Penicillin_amidase_dom1"/>
</dbReference>
<evidence type="ECO:0000256" key="2">
    <source>
        <dbReference type="ARBA" id="ARBA00022729"/>
    </source>
</evidence>
<keyword evidence="2 5" id="KW-0732">Signal</keyword>
<feature type="chain" id="PRO_5045889065" evidence="5">
    <location>
        <begin position="26"/>
        <end position="788"/>
    </location>
</feature>
<dbReference type="Gene3D" id="3.60.20.10">
    <property type="entry name" value="Glutamine Phosphoribosylpyrophosphate, subunit 1, domain 1"/>
    <property type="match status" value="1"/>
</dbReference>
<evidence type="ECO:0000256" key="3">
    <source>
        <dbReference type="ARBA" id="ARBA00022801"/>
    </source>
</evidence>
<keyword evidence="3" id="KW-0378">Hydrolase</keyword>
<dbReference type="EMBL" id="JBHSMD010000006">
    <property type="protein sequence ID" value="MFC5494775.1"/>
    <property type="molecule type" value="Genomic_DNA"/>
</dbReference>
<comment type="caution">
    <text evidence="6">The sequence shown here is derived from an EMBL/GenBank/DDBJ whole genome shotgun (WGS) entry which is preliminary data.</text>
</comment>
<dbReference type="RefSeq" id="WP_345176130.1">
    <property type="nucleotide sequence ID" value="NZ_BAABFQ010000005.1"/>
</dbReference>
<dbReference type="InterPro" id="IPR043146">
    <property type="entry name" value="Penicillin_amidase_N_B-knob"/>
</dbReference>
<dbReference type="InterPro" id="IPR002692">
    <property type="entry name" value="S45"/>
</dbReference>
<keyword evidence="4" id="KW-0865">Zymogen</keyword>
<dbReference type="InterPro" id="IPR043147">
    <property type="entry name" value="Penicillin_amidase_A-knob"/>
</dbReference>
<reference evidence="7" key="1">
    <citation type="journal article" date="2019" name="Int. J. Syst. Evol. Microbiol.">
        <title>The Global Catalogue of Microorganisms (GCM) 10K type strain sequencing project: providing services to taxonomists for standard genome sequencing and annotation.</title>
        <authorList>
            <consortium name="The Broad Institute Genomics Platform"/>
            <consortium name="The Broad Institute Genome Sequencing Center for Infectious Disease"/>
            <person name="Wu L."/>
            <person name="Ma J."/>
        </authorList>
    </citation>
    <scope>NUCLEOTIDE SEQUENCE [LARGE SCALE GENOMIC DNA]</scope>
    <source>
        <strain evidence="7">KACC 13778</strain>
    </source>
</reference>
<evidence type="ECO:0000256" key="1">
    <source>
        <dbReference type="ARBA" id="ARBA00006586"/>
    </source>
</evidence>
<comment type="similarity">
    <text evidence="1">Belongs to the peptidase S45 family.</text>
</comment>
<proteinExistence type="inferred from homology"/>
<dbReference type="InterPro" id="IPR029055">
    <property type="entry name" value="Ntn_hydrolases_N"/>
</dbReference>
<dbReference type="PANTHER" id="PTHR34218">
    <property type="entry name" value="PEPTIDASE S45 PENICILLIN AMIDASE"/>
    <property type="match status" value="1"/>
</dbReference>
<dbReference type="PANTHER" id="PTHR34218:SF3">
    <property type="entry name" value="ACYL-HOMOSERINE LACTONE ACYLASE PVDQ"/>
    <property type="match status" value="1"/>
</dbReference>
<evidence type="ECO:0000313" key="7">
    <source>
        <dbReference type="Proteomes" id="UP001595956"/>
    </source>
</evidence>
<accession>A0ABW0N2Y4</accession>
<evidence type="ECO:0000256" key="4">
    <source>
        <dbReference type="ARBA" id="ARBA00023145"/>
    </source>
</evidence>
<protein>
    <submittedName>
        <fullName evidence="6">Penicillin acylase family protein</fullName>
    </submittedName>
</protein>
<dbReference type="SUPFAM" id="SSF56235">
    <property type="entry name" value="N-terminal nucleophile aminohydrolases (Ntn hydrolases)"/>
    <property type="match status" value="1"/>
</dbReference>
<organism evidence="6 7">
    <name type="scientific">Nocardioides caricicola</name>
    <dbReference type="NCBI Taxonomy" id="634770"/>
    <lineage>
        <taxon>Bacteria</taxon>
        <taxon>Bacillati</taxon>
        <taxon>Actinomycetota</taxon>
        <taxon>Actinomycetes</taxon>
        <taxon>Propionibacteriales</taxon>
        <taxon>Nocardioidaceae</taxon>
        <taxon>Nocardioides</taxon>
    </lineage>
</organism>
<keyword evidence="7" id="KW-1185">Reference proteome</keyword>
<gene>
    <name evidence="6" type="ORF">ACFPKY_16805</name>
</gene>
<feature type="signal peptide" evidence="5">
    <location>
        <begin position="1"/>
        <end position="25"/>
    </location>
</feature>
<dbReference type="Gene3D" id="2.30.120.10">
    <property type="match status" value="1"/>
</dbReference>
<dbReference type="Gene3D" id="1.10.1400.10">
    <property type="match status" value="1"/>
</dbReference>